<keyword evidence="9" id="KW-0325">Glycoprotein</keyword>
<feature type="transmembrane region" description="Helical" evidence="13">
    <location>
        <begin position="214"/>
        <end position="239"/>
    </location>
</feature>
<keyword evidence="6 12" id="KW-0297">G-protein coupled receptor</keyword>
<feature type="transmembrane region" description="Helical" evidence="13">
    <location>
        <begin position="270"/>
        <end position="294"/>
    </location>
</feature>
<feature type="transmembrane region" description="Helical" evidence="13">
    <location>
        <begin position="130"/>
        <end position="153"/>
    </location>
</feature>
<organism evidence="15 16">
    <name type="scientific">Astyanax mexicanus</name>
    <name type="common">Blind cave fish</name>
    <name type="synonym">Astyanax fasciatus mexicanus</name>
    <dbReference type="NCBI Taxonomy" id="7994"/>
    <lineage>
        <taxon>Eukaryota</taxon>
        <taxon>Metazoa</taxon>
        <taxon>Chordata</taxon>
        <taxon>Craniata</taxon>
        <taxon>Vertebrata</taxon>
        <taxon>Euteleostomi</taxon>
        <taxon>Actinopterygii</taxon>
        <taxon>Neopterygii</taxon>
        <taxon>Teleostei</taxon>
        <taxon>Ostariophysi</taxon>
        <taxon>Characiformes</taxon>
        <taxon>Characoidei</taxon>
        <taxon>Acestrorhamphidae</taxon>
        <taxon>Acestrorhamphinae</taxon>
        <taxon>Astyanax</taxon>
    </lineage>
</organism>
<dbReference type="Gene3D" id="1.20.1070.10">
    <property type="entry name" value="Rhodopsin 7-helix transmembrane proteins"/>
    <property type="match status" value="1"/>
</dbReference>
<feature type="transmembrane region" description="Helical" evidence="13">
    <location>
        <begin position="94"/>
        <end position="118"/>
    </location>
</feature>
<accession>A0A3B1IKX3</accession>
<comment type="similarity">
    <text evidence="12">Belongs to the G-protein coupled receptor 1 family.</text>
</comment>
<keyword evidence="8 12" id="KW-0675">Receptor</keyword>
<dbReference type="PANTHER" id="PTHR22750">
    <property type="entry name" value="G-PROTEIN COUPLED RECEPTOR"/>
    <property type="match status" value="1"/>
</dbReference>
<dbReference type="STRING" id="7994.ENSAMXP00000030376"/>
<evidence type="ECO:0000256" key="2">
    <source>
        <dbReference type="ARBA" id="ARBA00004651"/>
    </source>
</evidence>
<keyword evidence="10 12" id="KW-0807">Transducer</keyword>
<evidence type="ECO:0000259" key="14">
    <source>
        <dbReference type="PROSITE" id="PS50262"/>
    </source>
</evidence>
<evidence type="ECO:0000313" key="15">
    <source>
        <dbReference type="Ensembl" id="ENSAMXP00000030376.1"/>
    </source>
</evidence>
<dbReference type="PROSITE" id="PS50262">
    <property type="entry name" value="G_PROTEIN_RECEP_F1_2"/>
    <property type="match status" value="1"/>
</dbReference>
<dbReference type="InParanoid" id="A0A3B1IKX3"/>
<dbReference type="GeneTree" id="ENSGT01140000282530"/>
<dbReference type="GO" id="GO:0005886">
    <property type="term" value="C:plasma membrane"/>
    <property type="evidence" value="ECO:0007669"/>
    <property type="project" value="UniProtKB-SubCell"/>
</dbReference>
<feature type="transmembrane region" description="Helical" evidence="13">
    <location>
        <begin position="174"/>
        <end position="194"/>
    </location>
</feature>
<dbReference type="InterPro" id="IPR000276">
    <property type="entry name" value="GPCR_Rhodpsn"/>
</dbReference>
<evidence type="ECO:0000256" key="13">
    <source>
        <dbReference type="SAM" id="Phobius"/>
    </source>
</evidence>
<keyword evidence="11" id="KW-0966">Cell projection</keyword>
<evidence type="ECO:0000256" key="12">
    <source>
        <dbReference type="RuleBase" id="RU000688"/>
    </source>
</evidence>
<dbReference type="Ensembl" id="ENSAMXT00000040734.1">
    <property type="protein sequence ID" value="ENSAMXP00000030376.1"/>
    <property type="gene ID" value="ENSAMXG00000041379.1"/>
</dbReference>
<reference evidence="15" key="3">
    <citation type="submission" date="2025-08" db="UniProtKB">
        <authorList>
            <consortium name="Ensembl"/>
        </authorList>
    </citation>
    <scope>IDENTIFICATION</scope>
</reference>
<dbReference type="InterPro" id="IPR002230">
    <property type="entry name" value="Cnbnoid_rcpt"/>
</dbReference>
<sequence>MYNKNTPTSYFFPPEAATMTTEQSVVSALTYNGTPTAAGGFDGEYLMRYMVLNEPEKKILSLICVLTGPVTFLENILVLVVIGTTDNLRKRPTYLFIGSLAAADVLASSFFPIIFLDFHLFKRSDSPEIYLFKLGGVTMAFTGSVGSLLLTSMDRYLCIYQAPRYKSLMTCRRALFGIVALWITTVVISFLPIFGWRCWSASLCSLLFPYVAPLYIGCWVGLMLIVLFLIVGAYALILWKAHQHEAAMEAPTAGRSTMGRHARMRVDIHLAQTLGLILMILVLCWVPSLSIMLIDVSRKLTINEQRAFAFCGTLCLVNSAVNPLLYALRCRKLRRALVNLLRRVCGVCCRGKPVCVCLQNKDGDVKKYAETVSESLDKQNPG</sequence>
<evidence type="ECO:0000256" key="11">
    <source>
        <dbReference type="ARBA" id="ARBA00023273"/>
    </source>
</evidence>
<proteinExistence type="inferred from homology"/>
<evidence type="ECO:0000256" key="6">
    <source>
        <dbReference type="ARBA" id="ARBA00023040"/>
    </source>
</evidence>
<dbReference type="PROSITE" id="PS00237">
    <property type="entry name" value="G_PROTEIN_RECEP_F1_1"/>
    <property type="match status" value="1"/>
</dbReference>
<evidence type="ECO:0000256" key="10">
    <source>
        <dbReference type="ARBA" id="ARBA00023224"/>
    </source>
</evidence>
<dbReference type="Pfam" id="PF00001">
    <property type="entry name" value="7tm_1"/>
    <property type="match status" value="1"/>
</dbReference>
<evidence type="ECO:0000256" key="1">
    <source>
        <dbReference type="ARBA" id="ARBA00004487"/>
    </source>
</evidence>
<evidence type="ECO:0000256" key="3">
    <source>
        <dbReference type="ARBA" id="ARBA00022475"/>
    </source>
</evidence>
<dbReference type="GO" id="GO:0043005">
    <property type="term" value="C:neuron projection"/>
    <property type="evidence" value="ECO:0007669"/>
    <property type="project" value="UniProtKB-SubCell"/>
</dbReference>
<evidence type="ECO:0000256" key="5">
    <source>
        <dbReference type="ARBA" id="ARBA00022989"/>
    </source>
</evidence>
<protein>
    <submittedName>
        <fullName evidence="15">Cannabinoid receptor 2</fullName>
    </submittedName>
</protein>
<comment type="subcellular location">
    <subcellularLocation>
        <location evidence="2">Cell membrane</location>
        <topology evidence="2">Multi-pass membrane protein</topology>
    </subcellularLocation>
    <subcellularLocation>
        <location evidence="1">Cell projection</location>
        <location evidence="1">Neuron projection</location>
    </subcellularLocation>
</comment>
<evidence type="ECO:0000256" key="9">
    <source>
        <dbReference type="ARBA" id="ARBA00023180"/>
    </source>
</evidence>
<evidence type="ECO:0000256" key="7">
    <source>
        <dbReference type="ARBA" id="ARBA00023136"/>
    </source>
</evidence>
<keyword evidence="7 13" id="KW-0472">Membrane</keyword>
<keyword evidence="3" id="KW-1003">Cell membrane</keyword>
<feature type="transmembrane region" description="Helical" evidence="13">
    <location>
        <begin position="59"/>
        <end position="82"/>
    </location>
</feature>
<keyword evidence="16" id="KW-1185">Reference proteome</keyword>
<name>A0A3B1IKX3_ASTMX</name>
<dbReference type="AlphaFoldDB" id="A0A3B1IKX3"/>
<keyword evidence="5 13" id="KW-1133">Transmembrane helix</keyword>
<dbReference type="PRINTS" id="PR00362">
    <property type="entry name" value="CANNABINOIDR"/>
</dbReference>
<dbReference type="Bgee" id="ENSAMXG00000041379">
    <property type="expression patterns" value="Expressed in pharyngeal gill and 4 other cell types or tissues"/>
</dbReference>
<reference evidence="16" key="1">
    <citation type="submission" date="2013-03" db="EMBL/GenBank/DDBJ databases">
        <authorList>
            <person name="Jeffery W."/>
            <person name="Warren W."/>
            <person name="Wilson R.K."/>
        </authorList>
    </citation>
    <scope>NUCLEOTIDE SEQUENCE</scope>
    <source>
        <strain evidence="16">female</strain>
    </source>
</reference>
<reference evidence="15" key="4">
    <citation type="submission" date="2025-09" db="UniProtKB">
        <authorList>
            <consortium name="Ensembl"/>
        </authorList>
    </citation>
    <scope>IDENTIFICATION</scope>
</reference>
<dbReference type="SUPFAM" id="SSF81321">
    <property type="entry name" value="Family A G protein-coupled receptor-like"/>
    <property type="match status" value="1"/>
</dbReference>
<dbReference type="InterPro" id="IPR017452">
    <property type="entry name" value="GPCR_Rhodpsn_7TM"/>
</dbReference>
<reference evidence="16" key="2">
    <citation type="journal article" date="2014" name="Nat. Commun.">
        <title>The cavefish genome reveals candidate genes for eye loss.</title>
        <authorList>
            <person name="McGaugh S.E."/>
            <person name="Gross J.B."/>
            <person name="Aken B."/>
            <person name="Blin M."/>
            <person name="Borowsky R."/>
            <person name="Chalopin D."/>
            <person name="Hinaux H."/>
            <person name="Jeffery W.R."/>
            <person name="Keene A."/>
            <person name="Ma L."/>
            <person name="Minx P."/>
            <person name="Murphy D."/>
            <person name="O'Quin K.E."/>
            <person name="Retaux S."/>
            <person name="Rohner N."/>
            <person name="Searle S.M."/>
            <person name="Stahl B.A."/>
            <person name="Tabin C."/>
            <person name="Volff J.N."/>
            <person name="Yoshizawa M."/>
            <person name="Warren W.C."/>
        </authorList>
    </citation>
    <scope>NUCLEOTIDE SEQUENCE [LARGE SCALE GENOMIC DNA]</scope>
    <source>
        <strain evidence="16">female</strain>
    </source>
</reference>
<keyword evidence="4 12" id="KW-0812">Transmembrane</keyword>
<evidence type="ECO:0000256" key="4">
    <source>
        <dbReference type="ARBA" id="ARBA00022692"/>
    </source>
</evidence>
<feature type="domain" description="G-protein coupled receptors family 1 profile" evidence="14">
    <location>
        <begin position="74"/>
        <end position="326"/>
    </location>
</feature>
<dbReference type="Proteomes" id="UP000018467">
    <property type="component" value="Unassembled WGS sequence"/>
</dbReference>
<evidence type="ECO:0000313" key="16">
    <source>
        <dbReference type="Proteomes" id="UP000018467"/>
    </source>
</evidence>
<feature type="transmembrane region" description="Helical" evidence="13">
    <location>
        <begin position="306"/>
        <end position="328"/>
    </location>
</feature>
<evidence type="ECO:0000256" key="8">
    <source>
        <dbReference type="ARBA" id="ARBA00023170"/>
    </source>
</evidence>
<dbReference type="PRINTS" id="PR00237">
    <property type="entry name" value="GPCRRHODOPSN"/>
</dbReference>
<dbReference type="GO" id="GO:0004949">
    <property type="term" value="F:cannabinoid receptor activity"/>
    <property type="evidence" value="ECO:0007669"/>
    <property type="project" value="InterPro"/>
</dbReference>